<evidence type="ECO:0000256" key="8">
    <source>
        <dbReference type="ARBA" id="ARBA00023010"/>
    </source>
</evidence>
<dbReference type="InterPro" id="IPR048634">
    <property type="entry name" value="SecD_SecF_C"/>
</dbReference>
<dbReference type="InterPro" id="IPR022645">
    <property type="entry name" value="SecD/SecF_bac"/>
</dbReference>
<dbReference type="EMBL" id="CAFBOG010000359">
    <property type="protein sequence ID" value="CAB5003430.1"/>
    <property type="molecule type" value="Genomic_DNA"/>
</dbReference>
<evidence type="ECO:0000256" key="11">
    <source>
        <dbReference type="SAM" id="Phobius"/>
    </source>
</evidence>
<evidence type="ECO:0000256" key="1">
    <source>
        <dbReference type="ARBA" id="ARBA00004651"/>
    </source>
</evidence>
<keyword evidence="4" id="KW-1003">Cell membrane</keyword>
<dbReference type="PRINTS" id="PR01755">
    <property type="entry name" value="SECFTRNLCASE"/>
</dbReference>
<evidence type="ECO:0000256" key="3">
    <source>
        <dbReference type="ARBA" id="ARBA00022448"/>
    </source>
</evidence>
<dbReference type="PANTHER" id="PTHR30081">
    <property type="entry name" value="PROTEIN-EXPORT MEMBRANE PROTEIN SEC"/>
    <property type="match status" value="1"/>
</dbReference>
<evidence type="ECO:0000256" key="10">
    <source>
        <dbReference type="SAM" id="MobiDB-lite"/>
    </source>
</evidence>
<evidence type="ECO:0000256" key="6">
    <source>
        <dbReference type="ARBA" id="ARBA00022927"/>
    </source>
</evidence>
<comment type="subcellular location">
    <subcellularLocation>
        <location evidence="1">Cell membrane</location>
        <topology evidence="1">Multi-pass membrane protein</topology>
    </subcellularLocation>
</comment>
<keyword evidence="8" id="KW-0811">Translocation</keyword>
<dbReference type="PANTHER" id="PTHR30081:SF8">
    <property type="entry name" value="PROTEIN TRANSLOCASE SUBUNIT SECF"/>
    <property type="match status" value="1"/>
</dbReference>
<dbReference type="InterPro" id="IPR005665">
    <property type="entry name" value="SecF_bac"/>
</dbReference>
<evidence type="ECO:0000313" key="15">
    <source>
        <dbReference type="EMBL" id="CAB5068912.1"/>
    </source>
</evidence>
<accession>A0A6J7A1I6</accession>
<feature type="region of interest" description="Disordered" evidence="10">
    <location>
        <begin position="349"/>
        <end position="377"/>
    </location>
</feature>
<evidence type="ECO:0000313" key="14">
    <source>
        <dbReference type="EMBL" id="CAB5003430.1"/>
    </source>
</evidence>
<feature type="transmembrane region" description="Helical" evidence="11">
    <location>
        <begin position="20"/>
        <end position="40"/>
    </location>
</feature>
<reference evidence="13" key="1">
    <citation type="submission" date="2020-05" db="EMBL/GenBank/DDBJ databases">
        <authorList>
            <person name="Chiriac C."/>
            <person name="Salcher M."/>
            <person name="Ghai R."/>
            <person name="Kavagutti S V."/>
        </authorList>
    </citation>
    <scope>NUCLEOTIDE SEQUENCE</scope>
</reference>
<sequence length="377" mass="40613">MNSLSKVYRGENDFNFQRSWIPLGIVSIILVIGSILSIAVQGVDLSIDFEGGSIWEVPSKTFTTDEATTVLDTFGTNAGEKYQVATTTDGVRLVRISGRVDTIEESQKVVAALAEAANIDVTEVAVTTVGPSWGKDITKSARNSLIIFMVLVAAYIAWRLEPKMAASAMVAVFHDIIITVGFYSVFHLEVSPATVIAFLTILGYSLYDTIVVYDRLQENGVKLTRTGQYTYNGIVRRSLNQVLMRSVNTTTVTLIPVLSMLVVGKYIFGEPTLGDFSLALLIGLASGAYSSIAVATPLTAVLKEREPRYKEIRTRMIAKGIDPNETAWHGVNVTGAPASGSTRPGVVRPTVAAGSSAPALTTNIGGHPPRPRKKKKT</sequence>
<dbReference type="NCBIfam" id="TIGR00966">
    <property type="entry name" value="transloc_SecF"/>
    <property type="match status" value="1"/>
</dbReference>
<dbReference type="GO" id="GO:0005886">
    <property type="term" value="C:plasma membrane"/>
    <property type="evidence" value="ECO:0007669"/>
    <property type="project" value="UniProtKB-SubCell"/>
</dbReference>
<dbReference type="Gene3D" id="1.20.1640.10">
    <property type="entry name" value="Multidrug efflux transporter AcrB transmembrane domain"/>
    <property type="match status" value="1"/>
</dbReference>
<evidence type="ECO:0000256" key="4">
    <source>
        <dbReference type="ARBA" id="ARBA00022475"/>
    </source>
</evidence>
<keyword evidence="3" id="KW-0813">Transport</keyword>
<dbReference type="SUPFAM" id="SSF82866">
    <property type="entry name" value="Multidrug efflux transporter AcrB transmembrane domain"/>
    <property type="match status" value="1"/>
</dbReference>
<dbReference type="InterPro" id="IPR022813">
    <property type="entry name" value="SecD/SecF_arch_bac"/>
</dbReference>
<evidence type="ECO:0000256" key="2">
    <source>
        <dbReference type="ARBA" id="ARBA00015792"/>
    </source>
</evidence>
<keyword evidence="7 11" id="KW-1133">Transmembrane helix</keyword>
<dbReference type="InterPro" id="IPR055344">
    <property type="entry name" value="SecD_SecF_C_bact"/>
</dbReference>
<keyword evidence="6" id="KW-0653">Protein transport</keyword>
<dbReference type="AlphaFoldDB" id="A0A6J7A1I6"/>
<gene>
    <name evidence="13" type="ORF">UFOPK3046_02072</name>
    <name evidence="14" type="ORF">UFOPK3914_02294</name>
    <name evidence="15" type="ORF">UFOPK4354_01710</name>
</gene>
<dbReference type="Pfam" id="PF02355">
    <property type="entry name" value="SecD_SecF_C"/>
    <property type="match status" value="1"/>
</dbReference>
<evidence type="ECO:0000256" key="9">
    <source>
        <dbReference type="ARBA" id="ARBA00023136"/>
    </source>
</evidence>
<feature type="transmembrane region" description="Helical" evidence="11">
    <location>
        <begin position="141"/>
        <end position="158"/>
    </location>
</feature>
<dbReference type="EMBL" id="CAFBQW010000245">
    <property type="protein sequence ID" value="CAB5068912.1"/>
    <property type="molecule type" value="Genomic_DNA"/>
</dbReference>
<feature type="domain" description="Protein export membrane protein SecD/SecF C-terminal" evidence="12">
    <location>
        <begin position="113"/>
        <end position="304"/>
    </location>
</feature>
<dbReference type="EMBL" id="CAFAAQ010000288">
    <property type="protein sequence ID" value="CAB4826693.1"/>
    <property type="molecule type" value="Genomic_DNA"/>
</dbReference>
<dbReference type="HAMAP" id="MF_01464_B">
    <property type="entry name" value="SecF_B"/>
    <property type="match status" value="1"/>
</dbReference>
<dbReference type="GO" id="GO:0015450">
    <property type="term" value="F:protein-transporting ATPase activity"/>
    <property type="evidence" value="ECO:0007669"/>
    <property type="project" value="InterPro"/>
</dbReference>
<feature type="transmembrane region" description="Helical" evidence="11">
    <location>
        <begin position="280"/>
        <end position="302"/>
    </location>
</feature>
<evidence type="ECO:0000259" key="12">
    <source>
        <dbReference type="Pfam" id="PF02355"/>
    </source>
</evidence>
<dbReference type="GO" id="GO:0006886">
    <property type="term" value="P:intracellular protein transport"/>
    <property type="evidence" value="ECO:0007669"/>
    <property type="project" value="InterPro"/>
</dbReference>
<dbReference type="NCBIfam" id="TIGR00916">
    <property type="entry name" value="2A0604s01"/>
    <property type="match status" value="1"/>
</dbReference>
<keyword evidence="5 11" id="KW-0812">Transmembrane</keyword>
<organism evidence="13">
    <name type="scientific">freshwater metagenome</name>
    <dbReference type="NCBI Taxonomy" id="449393"/>
    <lineage>
        <taxon>unclassified sequences</taxon>
        <taxon>metagenomes</taxon>
        <taxon>ecological metagenomes</taxon>
    </lineage>
</organism>
<name>A0A6J7A1I6_9ZZZZ</name>
<proteinExistence type="inferred from homology"/>
<protein>
    <recommendedName>
        <fullName evidence="2">Protein translocase subunit SecF</fullName>
    </recommendedName>
</protein>
<evidence type="ECO:0000256" key="5">
    <source>
        <dbReference type="ARBA" id="ARBA00022692"/>
    </source>
</evidence>
<feature type="transmembrane region" description="Helical" evidence="11">
    <location>
        <begin position="165"/>
        <end position="186"/>
    </location>
</feature>
<evidence type="ECO:0000256" key="7">
    <source>
        <dbReference type="ARBA" id="ARBA00022989"/>
    </source>
</evidence>
<feature type="transmembrane region" description="Helical" evidence="11">
    <location>
        <begin position="192"/>
        <end position="213"/>
    </location>
</feature>
<keyword evidence="9 11" id="KW-0472">Membrane</keyword>
<feature type="transmembrane region" description="Helical" evidence="11">
    <location>
        <begin position="246"/>
        <end position="268"/>
    </location>
</feature>
<evidence type="ECO:0000313" key="13">
    <source>
        <dbReference type="EMBL" id="CAB4826693.1"/>
    </source>
</evidence>